<proteinExistence type="predicted"/>
<dbReference type="PANTHER" id="PTHR41299">
    <property type="entry name" value="THIAMINE PYROPHOSPHOKINASE"/>
    <property type="match status" value="1"/>
</dbReference>
<keyword evidence="2" id="KW-0547">Nucleotide-binding</keyword>
<protein>
    <submittedName>
        <fullName evidence="6">Thiamine pyrophosphokinase</fullName>
        <ecNumber evidence="6">2.7.6.2</ecNumber>
    </submittedName>
</protein>
<evidence type="ECO:0000256" key="4">
    <source>
        <dbReference type="ARBA" id="ARBA00022840"/>
    </source>
</evidence>
<evidence type="ECO:0000256" key="2">
    <source>
        <dbReference type="ARBA" id="ARBA00022741"/>
    </source>
</evidence>
<dbReference type="SMART" id="SM00983">
    <property type="entry name" value="TPK_B1_binding"/>
    <property type="match status" value="1"/>
</dbReference>
<dbReference type="Gene3D" id="3.40.50.10240">
    <property type="entry name" value="Thiamin pyrophosphokinase, catalytic domain"/>
    <property type="match status" value="1"/>
</dbReference>
<dbReference type="EC" id="2.7.6.2" evidence="6"/>
<dbReference type="SUPFAM" id="SSF63999">
    <property type="entry name" value="Thiamin pyrophosphokinase, catalytic domain"/>
    <property type="match status" value="1"/>
</dbReference>
<dbReference type="Pfam" id="PF04265">
    <property type="entry name" value="TPK_B1_binding"/>
    <property type="match status" value="1"/>
</dbReference>
<evidence type="ECO:0000256" key="3">
    <source>
        <dbReference type="ARBA" id="ARBA00022777"/>
    </source>
</evidence>
<keyword evidence="1 6" id="KW-0808">Transferase</keyword>
<dbReference type="EMBL" id="VSSQ01006518">
    <property type="protein sequence ID" value="MPM32973.1"/>
    <property type="molecule type" value="Genomic_DNA"/>
</dbReference>
<sequence>MKTCYIFCALPVNVLPAVDPDDLVIAADAGYKQLGGIKPHLVVGDFDSLGYVPREESVVELPVRKDDTDALFAVKLGLSRGFRRFVLLGSVGGRLDHTLANIQALAYLTTRGARGVLVGEIEKITMLQNGSLNFFGTPEGIVSVFAYGGTATGVTEENLAYPLDCATVTTDFPIGVSNEFTNQPARITVEEGCLLIVWNGSYGETDLFDF</sequence>
<feature type="domain" description="Thiamin pyrophosphokinase thiamin-binding" evidence="5">
    <location>
        <begin position="136"/>
        <end position="195"/>
    </location>
</feature>
<dbReference type="CDD" id="cd07995">
    <property type="entry name" value="TPK"/>
    <property type="match status" value="1"/>
</dbReference>
<dbReference type="InterPro" id="IPR007373">
    <property type="entry name" value="Thiamin_PyroPKinase_B1-bd"/>
</dbReference>
<dbReference type="GO" id="GO:0016301">
    <property type="term" value="F:kinase activity"/>
    <property type="evidence" value="ECO:0007669"/>
    <property type="project" value="UniProtKB-KW"/>
</dbReference>
<dbReference type="InterPro" id="IPR007371">
    <property type="entry name" value="TPK_catalytic"/>
</dbReference>
<comment type="caution">
    <text evidence="6">The sequence shown here is derived from an EMBL/GenBank/DDBJ whole genome shotgun (WGS) entry which is preliminary data.</text>
</comment>
<gene>
    <name evidence="6" type="primary">thiN_9</name>
    <name evidence="6" type="ORF">SDC9_79540</name>
</gene>
<keyword evidence="3 6" id="KW-0418">Kinase</keyword>
<dbReference type="GO" id="GO:0030975">
    <property type="term" value="F:thiamine binding"/>
    <property type="evidence" value="ECO:0007669"/>
    <property type="project" value="InterPro"/>
</dbReference>
<dbReference type="GO" id="GO:0009229">
    <property type="term" value="P:thiamine diphosphate biosynthetic process"/>
    <property type="evidence" value="ECO:0007669"/>
    <property type="project" value="InterPro"/>
</dbReference>
<dbReference type="AlphaFoldDB" id="A0A644Z2K9"/>
<reference evidence="6" key="1">
    <citation type="submission" date="2019-08" db="EMBL/GenBank/DDBJ databases">
        <authorList>
            <person name="Kucharzyk K."/>
            <person name="Murdoch R.W."/>
            <person name="Higgins S."/>
            <person name="Loffler F."/>
        </authorList>
    </citation>
    <scope>NUCLEOTIDE SEQUENCE</scope>
</reference>
<dbReference type="GO" id="GO:0005524">
    <property type="term" value="F:ATP binding"/>
    <property type="evidence" value="ECO:0007669"/>
    <property type="project" value="UniProtKB-KW"/>
</dbReference>
<name>A0A644Z2K9_9ZZZZ</name>
<dbReference type="PANTHER" id="PTHR41299:SF1">
    <property type="entry name" value="THIAMINE PYROPHOSPHOKINASE"/>
    <property type="match status" value="1"/>
</dbReference>
<dbReference type="GO" id="GO:0006772">
    <property type="term" value="P:thiamine metabolic process"/>
    <property type="evidence" value="ECO:0007669"/>
    <property type="project" value="InterPro"/>
</dbReference>
<dbReference type="InterPro" id="IPR006282">
    <property type="entry name" value="Thi_PPkinase"/>
</dbReference>
<dbReference type="InterPro" id="IPR053149">
    <property type="entry name" value="TPK"/>
</dbReference>
<dbReference type="GO" id="GO:0004788">
    <property type="term" value="F:thiamine diphosphokinase activity"/>
    <property type="evidence" value="ECO:0007669"/>
    <property type="project" value="UniProtKB-EC"/>
</dbReference>
<keyword evidence="4" id="KW-0067">ATP-binding</keyword>
<evidence type="ECO:0000259" key="5">
    <source>
        <dbReference type="SMART" id="SM00983"/>
    </source>
</evidence>
<dbReference type="InterPro" id="IPR036759">
    <property type="entry name" value="TPK_catalytic_sf"/>
</dbReference>
<evidence type="ECO:0000256" key="1">
    <source>
        <dbReference type="ARBA" id="ARBA00022679"/>
    </source>
</evidence>
<evidence type="ECO:0000313" key="6">
    <source>
        <dbReference type="EMBL" id="MPM32973.1"/>
    </source>
</evidence>
<accession>A0A644Z2K9</accession>
<organism evidence="6">
    <name type="scientific">bioreactor metagenome</name>
    <dbReference type="NCBI Taxonomy" id="1076179"/>
    <lineage>
        <taxon>unclassified sequences</taxon>
        <taxon>metagenomes</taxon>
        <taxon>ecological metagenomes</taxon>
    </lineage>
</organism>
<dbReference type="Pfam" id="PF04263">
    <property type="entry name" value="TPK_catalytic"/>
    <property type="match status" value="1"/>
</dbReference>
<dbReference type="NCBIfam" id="TIGR01378">
    <property type="entry name" value="thi_PPkinase"/>
    <property type="match status" value="1"/>
</dbReference>